<evidence type="ECO:0000259" key="1">
    <source>
        <dbReference type="Pfam" id="PF03819"/>
    </source>
</evidence>
<dbReference type="Gene3D" id="1.10.287.1080">
    <property type="entry name" value="MazG-like"/>
    <property type="match status" value="1"/>
</dbReference>
<dbReference type="Pfam" id="PF03819">
    <property type="entry name" value="MazG"/>
    <property type="match status" value="1"/>
</dbReference>
<dbReference type="Pfam" id="PF18722">
    <property type="entry name" value="MazG_C"/>
    <property type="match status" value="1"/>
</dbReference>
<name>A0ABX1F879_9PROT</name>
<dbReference type="RefSeq" id="WP_168055091.1">
    <property type="nucleotide sequence ID" value="NZ_JAATJR010000010.1"/>
</dbReference>
<reference evidence="3 4" key="1">
    <citation type="submission" date="2020-03" db="EMBL/GenBank/DDBJ databases">
        <title>Roseomonas selenitidurans sp. nov. isolated from soil.</title>
        <authorList>
            <person name="Liu H."/>
        </authorList>
    </citation>
    <scope>NUCLEOTIDE SEQUENCE [LARGE SCALE GENOMIC DNA]</scope>
    <source>
        <strain evidence="3 4">JCM 15073</strain>
    </source>
</reference>
<protein>
    <submittedName>
        <fullName evidence="3">Nucleoside triphosphate pyrophosphohydrolase family protein</fullName>
    </submittedName>
</protein>
<keyword evidence="4" id="KW-1185">Reference proteome</keyword>
<dbReference type="InterPro" id="IPR041407">
    <property type="entry name" value="MazG_C"/>
</dbReference>
<feature type="domain" description="MazG C-terminal" evidence="2">
    <location>
        <begin position="106"/>
        <end position="290"/>
    </location>
</feature>
<dbReference type="InterPro" id="IPR004518">
    <property type="entry name" value="MazG-like_dom"/>
</dbReference>
<organism evidence="3 4">
    <name type="scientific">Falsiroseomonas frigidaquae</name>
    <dbReference type="NCBI Taxonomy" id="487318"/>
    <lineage>
        <taxon>Bacteria</taxon>
        <taxon>Pseudomonadati</taxon>
        <taxon>Pseudomonadota</taxon>
        <taxon>Alphaproteobacteria</taxon>
        <taxon>Acetobacterales</taxon>
        <taxon>Roseomonadaceae</taxon>
        <taxon>Falsiroseomonas</taxon>
    </lineage>
</organism>
<dbReference type="InterPro" id="IPR011379">
    <property type="entry name" value="MazG-related_GP37"/>
</dbReference>
<dbReference type="SUPFAM" id="SSF101386">
    <property type="entry name" value="all-alpha NTP pyrophosphatases"/>
    <property type="match status" value="1"/>
</dbReference>
<gene>
    <name evidence="3" type="ORF">HB662_27675</name>
</gene>
<accession>A0ABX1F879</accession>
<feature type="domain" description="NTP pyrophosphohydrolase MazG-like" evidence="1">
    <location>
        <begin position="61"/>
        <end position="96"/>
    </location>
</feature>
<dbReference type="EMBL" id="JAAVTX010000010">
    <property type="protein sequence ID" value="NKE48579.1"/>
    <property type="molecule type" value="Genomic_DNA"/>
</dbReference>
<comment type="caution">
    <text evidence="3">The sequence shown here is derived from an EMBL/GenBank/DDBJ whole genome shotgun (WGS) entry which is preliminary data.</text>
</comment>
<evidence type="ECO:0000259" key="2">
    <source>
        <dbReference type="Pfam" id="PF18722"/>
    </source>
</evidence>
<evidence type="ECO:0000313" key="3">
    <source>
        <dbReference type="EMBL" id="NKE48579.1"/>
    </source>
</evidence>
<dbReference type="CDD" id="cd11541">
    <property type="entry name" value="NTP-PPase_u4"/>
    <property type="match status" value="1"/>
</dbReference>
<sequence length="306" mass="34102">MKLSDFQKQALLTDRTPASTNMSADAARLIPLLGLAGEAGQLLAEYKKRLRDGPGHVLFVDRVSEELGDILWYVANLASKYDLDLEDIARQNLLKVASLYLDHDAPHRFDADYSESERFPRRFIATFREIREGARVEVWTEIDGRLVGSALTDNAYEDDGYRFHDIFHMAYAAILGWSPVLRSLMRLKRRSRPLIDEVEDGGRAAVIEEGIAAVAFDYARKHQFLDGVPDVDEALLTTLRGMGAHLEVASQPPSAWRQAVLDGFATWRALMKNGGGKVEADLDRRTIRYLGPPDSAITTAAADVAE</sequence>
<dbReference type="Proteomes" id="UP000765160">
    <property type="component" value="Unassembled WGS sequence"/>
</dbReference>
<proteinExistence type="predicted"/>
<evidence type="ECO:0000313" key="4">
    <source>
        <dbReference type="Proteomes" id="UP000765160"/>
    </source>
</evidence>